<evidence type="ECO:0000256" key="4">
    <source>
        <dbReference type="ARBA" id="ARBA00022806"/>
    </source>
</evidence>
<evidence type="ECO:0000313" key="10">
    <source>
        <dbReference type="EMBL" id="QHU00669.1"/>
    </source>
</evidence>
<evidence type="ECO:0000256" key="6">
    <source>
        <dbReference type="ARBA" id="ARBA00023125"/>
    </source>
</evidence>
<keyword evidence="8" id="KW-0413">Isomerase</keyword>
<organism evidence="10">
    <name type="scientific">viral metagenome</name>
    <dbReference type="NCBI Taxonomy" id="1070528"/>
    <lineage>
        <taxon>unclassified sequences</taxon>
        <taxon>metagenomes</taxon>
        <taxon>organismal metagenomes</taxon>
    </lineage>
</organism>
<dbReference type="InterPro" id="IPR049163">
    <property type="entry name" value="Pif1-like_2B_dom"/>
</dbReference>
<evidence type="ECO:0000256" key="1">
    <source>
        <dbReference type="ARBA" id="ARBA00022741"/>
    </source>
</evidence>
<dbReference type="SUPFAM" id="SSF52540">
    <property type="entry name" value="P-loop containing nucleoside triphosphate hydrolases"/>
    <property type="match status" value="2"/>
</dbReference>
<dbReference type="GO" id="GO:0006281">
    <property type="term" value="P:DNA repair"/>
    <property type="evidence" value="ECO:0007669"/>
    <property type="project" value="InterPro"/>
</dbReference>
<evidence type="ECO:0000256" key="5">
    <source>
        <dbReference type="ARBA" id="ARBA00022840"/>
    </source>
</evidence>
<dbReference type="GO" id="GO:0000723">
    <property type="term" value="P:telomere maintenance"/>
    <property type="evidence" value="ECO:0007669"/>
    <property type="project" value="InterPro"/>
</dbReference>
<dbReference type="Pfam" id="PF05970">
    <property type="entry name" value="PIF1"/>
    <property type="match status" value="1"/>
</dbReference>
<sequence length="448" mass="50126">MSLNTEQQKCFDAFIQGHSIVVTGPAGCGKSYLVKKIKEHCHDNMINVSITALTGAAASLIGGVTLHGWAGIGLGKGSSKEIYSSMQRYRKPNIKKWYETSVLVIDEISMMDAALFNKLHLLGQIIRKDNDSLFGGIQLILCGDFAQLKPIVDRNTRLKFAFESATWQKYLNNNTYYLDTIVRQTDPIFQKLLGRIRLGGYTQADRTLLNTRLISDESEAEVTVIMDDKTENIIKATRLYPKKRDVDRDNTSELNKLIDLGNSPKTYISYDTAIAKKSRQHVNMLPKHTKILDACTNAPSTVILCIGAQVMLIKNKDMEKQLVNGSRGVVIDIDGSGLPIVLFDNGEQVTIQEEIFETESGDNIFTRKQLPLILAWALTIHKCQGATLSNVITDLAEVFDEAQVYVTLSRAKSIEGLFIVNLNYSKIKCNQTVKKYYTELQSKRSNIV</sequence>
<evidence type="ECO:0000256" key="3">
    <source>
        <dbReference type="ARBA" id="ARBA00022801"/>
    </source>
</evidence>
<dbReference type="InterPro" id="IPR051055">
    <property type="entry name" value="PIF1_helicase"/>
</dbReference>
<dbReference type="Gene3D" id="3.40.50.300">
    <property type="entry name" value="P-loop containing nucleotide triphosphate hydrolases"/>
    <property type="match status" value="1"/>
</dbReference>
<dbReference type="CDD" id="cd18809">
    <property type="entry name" value="SF1_C_RecD"/>
    <property type="match status" value="1"/>
</dbReference>
<dbReference type="InterPro" id="IPR010285">
    <property type="entry name" value="DNA_helicase_pif1-like_DEAD"/>
</dbReference>
<dbReference type="AlphaFoldDB" id="A0A6C0J4S3"/>
<protein>
    <recommendedName>
        <fullName evidence="9">AAA+ ATPase domain-containing protein</fullName>
    </recommendedName>
</protein>
<dbReference type="SMART" id="SM00382">
    <property type="entry name" value="AAA"/>
    <property type="match status" value="1"/>
</dbReference>
<keyword evidence="2" id="KW-0227">DNA damage</keyword>
<dbReference type="InterPro" id="IPR027417">
    <property type="entry name" value="P-loop_NTPase"/>
</dbReference>
<keyword evidence="7" id="KW-0234">DNA repair</keyword>
<keyword evidence="1" id="KW-0547">Nucleotide-binding</keyword>
<keyword evidence="4" id="KW-0347">Helicase</keyword>
<dbReference type="PANTHER" id="PTHR47642">
    <property type="entry name" value="ATP-DEPENDENT DNA HELICASE"/>
    <property type="match status" value="1"/>
</dbReference>
<reference evidence="10" key="1">
    <citation type="journal article" date="2020" name="Nature">
        <title>Giant virus diversity and host interactions through global metagenomics.</title>
        <authorList>
            <person name="Schulz F."/>
            <person name="Roux S."/>
            <person name="Paez-Espino D."/>
            <person name="Jungbluth S."/>
            <person name="Walsh D.A."/>
            <person name="Denef V.J."/>
            <person name="McMahon K.D."/>
            <person name="Konstantinidis K.T."/>
            <person name="Eloe-Fadrosh E.A."/>
            <person name="Kyrpides N.C."/>
            <person name="Woyke T."/>
        </authorList>
    </citation>
    <scope>NUCLEOTIDE SEQUENCE</scope>
    <source>
        <strain evidence="10">GVMAG-M-3300025860-20</strain>
    </source>
</reference>
<keyword evidence="6" id="KW-0238">DNA-binding</keyword>
<name>A0A6C0J4S3_9ZZZZ</name>
<evidence type="ECO:0000256" key="7">
    <source>
        <dbReference type="ARBA" id="ARBA00023204"/>
    </source>
</evidence>
<evidence type="ECO:0000256" key="2">
    <source>
        <dbReference type="ARBA" id="ARBA00022763"/>
    </source>
</evidence>
<proteinExistence type="predicted"/>
<keyword evidence="5" id="KW-0067">ATP-binding</keyword>
<keyword evidence="3" id="KW-0378">Hydrolase</keyword>
<evidence type="ECO:0000256" key="8">
    <source>
        <dbReference type="ARBA" id="ARBA00023235"/>
    </source>
</evidence>
<feature type="domain" description="AAA+ ATPase" evidence="9">
    <location>
        <begin position="16"/>
        <end position="162"/>
    </location>
</feature>
<accession>A0A6C0J4S3</accession>
<dbReference type="InterPro" id="IPR003593">
    <property type="entry name" value="AAA+_ATPase"/>
</dbReference>
<dbReference type="Pfam" id="PF21530">
    <property type="entry name" value="Pif1_2B_dom"/>
    <property type="match status" value="1"/>
</dbReference>
<dbReference type="PANTHER" id="PTHR47642:SF5">
    <property type="entry name" value="ATP-DEPENDENT DNA HELICASE"/>
    <property type="match status" value="1"/>
</dbReference>
<evidence type="ECO:0000259" key="9">
    <source>
        <dbReference type="SMART" id="SM00382"/>
    </source>
</evidence>
<dbReference type="GO" id="GO:0003678">
    <property type="term" value="F:DNA helicase activity"/>
    <property type="evidence" value="ECO:0007669"/>
    <property type="project" value="InterPro"/>
</dbReference>
<dbReference type="EMBL" id="MN740328">
    <property type="protein sequence ID" value="QHU00669.1"/>
    <property type="molecule type" value="Genomic_DNA"/>
</dbReference>